<dbReference type="Proteomes" id="UP000830115">
    <property type="component" value="Chromosome"/>
</dbReference>
<evidence type="ECO:0000313" key="2">
    <source>
        <dbReference type="Proteomes" id="UP000830115"/>
    </source>
</evidence>
<dbReference type="RefSeq" id="WP_248868731.1">
    <property type="nucleotide sequence ID" value="NZ_CP086322.1"/>
</dbReference>
<dbReference type="EMBL" id="CP086322">
    <property type="protein sequence ID" value="UQA97737.1"/>
    <property type="molecule type" value="Genomic_DNA"/>
</dbReference>
<protein>
    <recommendedName>
        <fullName evidence="3">Secreted protein</fullName>
    </recommendedName>
</protein>
<organism evidence="1 2">
    <name type="scientific">Streptomyces halobius</name>
    <dbReference type="NCBI Taxonomy" id="2879846"/>
    <lineage>
        <taxon>Bacteria</taxon>
        <taxon>Bacillati</taxon>
        <taxon>Actinomycetota</taxon>
        <taxon>Actinomycetes</taxon>
        <taxon>Kitasatosporales</taxon>
        <taxon>Streptomycetaceae</taxon>
        <taxon>Streptomyces</taxon>
    </lineage>
</organism>
<sequence length="87" mass="8812">MAVTLVGGLWWAAALRLALWPQSAGVIEGAVVAGGWGLSLLPVHCVPRVGQGNGRNGRGGWLEKGRAGLAGGWRRWRSGGGNGGGGL</sequence>
<evidence type="ECO:0000313" key="1">
    <source>
        <dbReference type="EMBL" id="UQA97737.1"/>
    </source>
</evidence>
<accession>A0ABY4MJ84</accession>
<name>A0ABY4MJ84_9ACTN</name>
<evidence type="ECO:0008006" key="3">
    <source>
        <dbReference type="Google" id="ProtNLM"/>
    </source>
</evidence>
<proteinExistence type="predicted"/>
<keyword evidence="2" id="KW-1185">Reference proteome</keyword>
<reference evidence="1" key="1">
    <citation type="submission" date="2021-10" db="EMBL/GenBank/DDBJ databases">
        <title>Streptomyces nigrumlapis sp.nov.,an antimicrobial producing actinobacterium isolated from Black Gobi rocks.</title>
        <authorList>
            <person name="Wen Y."/>
            <person name="Zhang W."/>
            <person name="Liu X.G."/>
        </authorList>
    </citation>
    <scope>NUCLEOTIDE SEQUENCE</scope>
    <source>
        <strain evidence="1">ST13-2-2</strain>
    </source>
</reference>
<gene>
    <name evidence="1" type="ORF">K9S39_13635</name>
</gene>